<accession>A0A382CQT8</accession>
<organism evidence="1">
    <name type="scientific">marine metagenome</name>
    <dbReference type="NCBI Taxonomy" id="408172"/>
    <lineage>
        <taxon>unclassified sequences</taxon>
        <taxon>metagenomes</taxon>
        <taxon>ecological metagenomes</taxon>
    </lineage>
</organism>
<feature type="non-terminal residue" evidence="1">
    <location>
        <position position="140"/>
    </location>
</feature>
<name>A0A382CQT8_9ZZZZ</name>
<sequence>MVVSDKQEFELRAHLLRRAGFGSTRSELQKHMENSYEDTVEYLLAPNFTDWMGDYIVRRFDGEASGMINAPGASRNWLYRMISTANPLTEKIPLLWHSIFATGVPKVINGRVLFDQINMLRKYGTGRLDDLLLQLSKDPA</sequence>
<protein>
    <recommendedName>
        <fullName evidence="2">DUF1800 domain-containing protein</fullName>
    </recommendedName>
</protein>
<evidence type="ECO:0008006" key="2">
    <source>
        <dbReference type="Google" id="ProtNLM"/>
    </source>
</evidence>
<dbReference type="EMBL" id="UINC01035702">
    <property type="protein sequence ID" value="SVB28528.1"/>
    <property type="molecule type" value="Genomic_DNA"/>
</dbReference>
<dbReference type="InterPro" id="IPR014917">
    <property type="entry name" value="DUF1800"/>
</dbReference>
<reference evidence="1" key="1">
    <citation type="submission" date="2018-05" db="EMBL/GenBank/DDBJ databases">
        <authorList>
            <person name="Lanie J.A."/>
            <person name="Ng W.-L."/>
            <person name="Kazmierczak K.M."/>
            <person name="Andrzejewski T.M."/>
            <person name="Davidsen T.M."/>
            <person name="Wayne K.J."/>
            <person name="Tettelin H."/>
            <person name="Glass J.I."/>
            <person name="Rusch D."/>
            <person name="Podicherti R."/>
            <person name="Tsui H.-C.T."/>
            <person name="Winkler M.E."/>
        </authorList>
    </citation>
    <scope>NUCLEOTIDE SEQUENCE</scope>
</reference>
<dbReference type="AlphaFoldDB" id="A0A382CQT8"/>
<gene>
    <name evidence="1" type="ORF">METZ01_LOCUS181382</name>
</gene>
<dbReference type="Pfam" id="PF08811">
    <property type="entry name" value="DUF1800"/>
    <property type="match status" value="1"/>
</dbReference>
<proteinExistence type="predicted"/>
<evidence type="ECO:0000313" key="1">
    <source>
        <dbReference type="EMBL" id="SVB28528.1"/>
    </source>
</evidence>